<dbReference type="AlphaFoldDB" id="A0A1M5VSP0"/>
<evidence type="ECO:0008006" key="3">
    <source>
        <dbReference type="Google" id="ProtNLM"/>
    </source>
</evidence>
<proteinExistence type="predicted"/>
<dbReference type="EMBL" id="FQXS01000009">
    <property type="protein sequence ID" value="SHH78275.1"/>
    <property type="molecule type" value="Genomic_DNA"/>
</dbReference>
<dbReference type="InterPro" id="IPR036086">
    <property type="entry name" value="ParB/Sulfiredoxin_sf"/>
</dbReference>
<dbReference type="STRING" id="1121409.SAMN02745124_01880"/>
<reference evidence="1 2" key="1">
    <citation type="submission" date="2016-11" db="EMBL/GenBank/DDBJ databases">
        <authorList>
            <person name="Jaros S."/>
            <person name="Januszkiewicz K."/>
            <person name="Wedrychowicz H."/>
        </authorList>
    </citation>
    <scope>NUCLEOTIDE SEQUENCE [LARGE SCALE GENOMIC DNA]</scope>
    <source>
        <strain evidence="1 2">DSM 9705</strain>
    </source>
</reference>
<dbReference type="SUPFAM" id="SSF110849">
    <property type="entry name" value="ParB/Sulfiredoxin"/>
    <property type="match status" value="1"/>
</dbReference>
<accession>A0A1M5VSP0</accession>
<dbReference type="OrthoDB" id="5429195at2"/>
<keyword evidence="2" id="KW-1185">Reference proteome</keyword>
<protein>
    <recommendedName>
        <fullName evidence="3">Chromosome partitioning protein, ParB family</fullName>
    </recommendedName>
</protein>
<evidence type="ECO:0000313" key="1">
    <source>
        <dbReference type="EMBL" id="SHH78275.1"/>
    </source>
</evidence>
<dbReference type="Proteomes" id="UP000184139">
    <property type="component" value="Unassembled WGS sequence"/>
</dbReference>
<evidence type="ECO:0000313" key="2">
    <source>
        <dbReference type="Proteomes" id="UP000184139"/>
    </source>
</evidence>
<sequence length="311" mass="35098">MNWPELHRLPLDAIDTDRSWSLHQDLNQSIDAALLASVQRYGILRAPLVRRSGRDGYQVICGADRLQALRAVAADHAFCLVLDPALEPRDLLILAARDQAENGMLSPIETARLALLATTFAGDDAPALLAAHTTIKNSGQRRRIVRLLDLEPPLRQSIHAGTMSTKTGLLLAELSTDDRLFLGRLFAGLALNDNKQLRIIEYGRIITVREHCSFQDLFRARYHYCLDLDHRRDNIPQLTNRLLDEIYRHSHPLITEARQQFAERVKSLHLPSQCTVIPSTSFEYDRVTLSIEFDSLDDLATRLSALKDLLA</sequence>
<dbReference type="Gene3D" id="3.90.1530.10">
    <property type="entry name" value="Conserved hypothetical protein from pyrococcus furiosus pfu- 392566-001, ParB domain"/>
    <property type="match status" value="1"/>
</dbReference>
<organism evidence="1 2">
    <name type="scientific">Desulfofustis glycolicus DSM 9705</name>
    <dbReference type="NCBI Taxonomy" id="1121409"/>
    <lineage>
        <taxon>Bacteria</taxon>
        <taxon>Pseudomonadati</taxon>
        <taxon>Thermodesulfobacteriota</taxon>
        <taxon>Desulfobulbia</taxon>
        <taxon>Desulfobulbales</taxon>
        <taxon>Desulfocapsaceae</taxon>
        <taxon>Desulfofustis</taxon>
    </lineage>
</organism>
<name>A0A1M5VSP0_9BACT</name>
<gene>
    <name evidence="1" type="ORF">SAMN02745124_01880</name>
</gene>
<dbReference type="RefSeq" id="WP_073375471.1">
    <property type="nucleotide sequence ID" value="NZ_FQXS01000009.1"/>
</dbReference>